<sequence>MRISLFVTCVNDAVFPNAGRATVTLLERLGHAVEFPRSQTCCGQMHLNSGYPDDARSLARKFVADFADAEVIVTPSGSCATVIRHHYPELARGDIELEEKVAQIVPRTYELTEFLIDVQGTADIGAHFPHSVTYHPSCHSRRILKLGDRPERLLKAVRGLTYVPLPDAQECCGFGGTFSVKNRAVSASMANLKARNVVDSGAEVLCGADNSCLMNIGGTLNRQAGAAVTTMHIAEILASTEEDDAIRHATTWAAGPSRRCPGPGSASSPTVCDSEPSGVTR</sequence>
<dbReference type="EMBL" id="JBHSPB010000011">
    <property type="protein sequence ID" value="MFC5722392.1"/>
    <property type="molecule type" value="Genomic_DNA"/>
</dbReference>
<feature type="domain" description="Cysteine-rich" evidence="2">
    <location>
        <begin position="132"/>
        <end position="216"/>
    </location>
</feature>
<evidence type="ECO:0000313" key="3">
    <source>
        <dbReference type="EMBL" id="MFC5722392.1"/>
    </source>
</evidence>
<feature type="compositionally biased region" description="Polar residues" evidence="1">
    <location>
        <begin position="265"/>
        <end position="281"/>
    </location>
</feature>
<reference evidence="4" key="1">
    <citation type="journal article" date="2019" name="Int. J. Syst. Evol. Microbiol.">
        <title>The Global Catalogue of Microorganisms (GCM) 10K type strain sequencing project: providing services to taxonomists for standard genome sequencing and annotation.</title>
        <authorList>
            <consortium name="The Broad Institute Genomics Platform"/>
            <consortium name="The Broad Institute Genome Sequencing Center for Infectious Disease"/>
            <person name="Wu L."/>
            <person name="Ma J."/>
        </authorList>
    </citation>
    <scope>NUCLEOTIDE SEQUENCE [LARGE SCALE GENOMIC DNA]</scope>
    <source>
        <strain evidence="4">CGMCC 4.7304</strain>
    </source>
</reference>
<dbReference type="Pfam" id="PF02754">
    <property type="entry name" value="CCG"/>
    <property type="match status" value="2"/>
</dbReference>
<dbReference type="RefSeq" id="WP_390317816.1">
    <property type="nucleotide sequence ID" value="NZ_JBHSPB010000011.1"/>
</dbReference>
<dbReference type="PANTHER" id="PTHR30296:SF0">
    <property type="entry name" value="LACTATE UTILIZATION PROTEIN A"/>
    <property type="match status" value="1"/>
</dbReference>
<organism evidence="3 4">
    <name type="scientific">Streptomyces gamaensis</name>
    <dbReference type="NCBI Taxonomy" id="1763542"/>
    <lineage>
        <taxon>Bacteria</taxon>
        <taxon>Bacillati</taxon>
        <taxon>Actinomycetota</taxon>
        <taxon>Actinomycetes</taxon>
        <taxon>Kitasatosporales</taxon>
        <taxon>Streptomycetaceae</taxon>
        <taxon>Streptomyces</taxon>
    </lineage>
</organism>
<name>A0ABW0Z3K9_9ACTN</name>
<accession>A0ABW0Z3K9</accession>
<evidence type="ECO:0000256" key="1">
    <source>
        <dbReference type="SAM" id="MobiDB-lite"/>
    </source>
</evidence>
<dbReference type="PANTHER" id="PTHR30296">
    <property type="entry name" value="UNCHARACTERIZED PROTEIN YKGE"/>
    <property type="match status" value="1"/>
</dbReference>
<evidence type="ECO:0000313" key="4">
    <source>
        <dbReference type="Proteomes" id="UP001596083"/>
    </source>
</evidence>
<comment type="caution">
    <text evidence="3">The sequence shown here is derived from an EMBL/GenBank/DDBJ whole genome shotgun (WGS) entry which is preliminary data.</text>
</comment>
<feature type="region of interest" description="Disordered" evidence="1">
    <location>
        <begin position="254"/>
        <end position="281"/>
    </location>
</feature>
<proteinExistence type="predicted"/>
<protein>
    <submittedName>
        <fullName evidence="3">(Fe-S)-binding protein</fullName>
    </submittedName>
</protein>
<dbReference type="InterPro" id="IPR004017">
    <property type="entry name" value="Cys_rich_dom"/>
</dbReference>
<dbReference type="Proteomes" id="UP001596083">
    <property type="component" value="Unassembled WGS sequence"/>
</dbReference>
<evidence type="ECO:0000259" key="2">
    <source>
        <dbReference type="Pfam" id="PF02754"/>
    </source>
</evidence>
<keyword evidence="4" id="KW-1185">Reference proteome</keyword>
<feature type="domain" description="Cysteine-rich" evidence="2">
    <location>
        <begin position="4"/>
        <end position="83"/>
    </location>
</feature>
<gene>
    <name evidence="3" type="ORF">ACFP1Z_19685</name>
</gene>